<gene>
    <name evidence="10" type="ORF">KSF_023450</name>
</gene>
<feature type="compositionally biased region" description="Low complexity" evidence="8">
    <location>
        <begin position="64"/>
        <end position="81"/>
    </location>
</feature>
<keyword evidence="3" id="KW-0858">Xylan degradation</keyword>
<dbReference type="RefSeq" id="WP_220203139.1">
    <property type="nucleotide sequence ID" value="NZ_BNJK01000001.1"/>
</dbReference>
<dbReference type="Proteomes" id="UP000597444">
    <property type="component" value="Unassembled WGS sequence"/>
</dbReference>
<keyword evidence="5" id="KW-0378">Hydrolase</keyword>
<comment type="caution">
    <text evidence="10">The sequence shown here is derived from an EMBL/GenBank/DDBJ whole genome shotgun (WGS) entry which is preliminary data.</text>
</comment>
<dbReference type="GO" id="GO:0005576">
    <property type="term" value="C:extracellular region"/>
    <property type="evidence" value="ECO:0007669"/>
    <property type="project" value="UniProtKB-SubCell"/>
</dbReference>
<dbReference type="InterPro" id="IPR029058">
    <property type="entry name" value="AB_hydrolase_fold"/>
</dbReference>
<evidence type="ECO:0000256" key="1">
    <source>
        <dbReference type="ARBA" id="ARBA00004613"/>
    </source>
</evidence>
<evidence type="ECO:0000256" key="7">
    <source>
        <dbReference type="ARBA" id="ARBA00023326"/>
    </source>
</evidence>
<reference evidence="10" key="1">
    <citation type="submission" date="2020-10" db="EMBL/GenBank/DDBJ databases">
        <title>Taxonomic study of unclassified bacteria belonging to the class Ktedonobacteria.</title>
        <authorList>
            <person name="Yabe S."/>
            <person name="Wang C.M."/>
            <person name="Zheng Y."/>
            <person name="Sakai Y."/>
            <person name="Cavaletti L."/>
            <person name="Monciardini P."/>
            <person name="Donadio S."/>
        </authorList>
    </citation>
    <scope>NUCLEOTIDE SEQUENCE</scope>
    <source>
        <strain evidence="10">ID150040</strain>
    </source>
</reference>
<evidence type="ECO:0000313" key="10">
    <source>
        <dbReference type="EMBL" id="GHO92297.1"/>
    </source>
</evidence>
<keyword evidence="6" id="KW-0119">Carbohydrate metabolism</keyword>
<dbReference type="PROSITE" id="PS51257">
    <property type="entry name" value="PROKAR_LIPOPROTEIN"/>
    <property type="match status" value="1"/>
</dbReference>
<keyword evidence="11" id="KW-1185">Reference proteome</keyword>
<dbReference type="InterPro" id="IPR043595">
    <property type="entry name" value="FaeB/C/D"/>
</dbReference>
<dbReference type="GO" id="GO:0030600">
    <property type="term" value="F:feruloyl esterase activity"/>
    <property type="evidence" value="ECO:0007669"/>
    <property type="project" value="InterPro"/>
</dbReference>
<evidence type="ECO:0000256" key="3">
    <source>
        <dbReference type="ARBA" id="ARBA00022651"/>
    </source>
</evidence>
<evidence type="ECO:0000313" key="11">
    <source>
        <dbReference type="Proteomes" id="UP000597444"/>
    </source>
</evidence>
<evidence type="ECO:0000256" key="9">
    <source>
        <dbReference type="SAM" id="SignalP"/>
    </source>
</evidence>
<dbReference type="SUPFAM" id="SSF53474">
    <property type="entry name" value="alpha/beta-Hydrolases"/>
    <property type="match status" value="1"/>
</dbReference>
<dbReference type="InterPro" id="IPR010126">
    <property type="entry name" value="Esterase_phb"/>
</dbReference>
<dbReference type="EMBL" id="BNJK01000001">
    <property type="protein sequence ID" value="GHO92297.1"/>
    <property type="molecule type" value="Genomic_DNA"/>
</dbReference>
<dbReference type="PANTHER" id="PTHR38050">
    <property type="match status" value="1"/>
</dbReference>
<proteinExistence type="predicted"/>
<dbReference type="Gene3D" id="3.40.50.1820">
    <property type="entry name" value="alpha/beta hydrolase"/>
    <property type="match status" value="1"/>
</dbReference>
<keyword evidence="4 9" id="KW-0732">Signal</keyword>
<evidence type="ECO:0000256" key="5">
    <source>
        <dbReference type="ARBA" id="ARBA00022801"/>
    </source>
</evidence>
<feature type="region of interest" description="Disordered" evidence="8">
    <location>
        <begin position="64"/>
        <end position="85"/>
    </location>
</feature>
<evidence type="ECO:0000256" key="2">
    <source>
        <dbReference type="ARBA" id="ARBA00022525"/>
    </source>
</evidence>
<dbReference type="AlphaFoldDB" id="A0A8J3N2K2"/>
<feature type="signal peptide" evidence="9">
    <location>
        <begin position="1"/>
        <end position="25"/>
    </location>
</feature>
<organism evidence="10 11">
    <name type="scientific">Reticulibacter mediterranei</name>
    <dbReference type="NCBI Taxonomy" id="2778369"/>
    <lineage>
        <taxon>Bacteria</taxon>
        <taxon>Bacillati</taxon>
        <taxon>Chloroflexota</taxon>
        <taxon>Ktedonobacteria</taxon>
        <taxon>Ktedonobacterales</taxon>
        <taxon>Reticulibacteraceae</taxon>
        <taxon>Reticulibacter</taxon>
    </lineage>
</organism>
<evidence type="ECO:0000256" key="8">
    <source>
        <dbReference type="SAM" id="MobiDB-lite"/>
    </source>
</evidence>
<dbReference type="PANTHER" id="PTHR38050:SF2">
    <property type="entry name" value="FERULOYL ESTERASE C-RELATED"/>
    <property type="match status" value="1"/>
</dbReference>
<keyword evidence="2" id="KW-0964">Secreted</keyword>
<keyword evidence="7" id="KW-0624">Polysaccharide degradation</keyword>
<evidence type="ECO:0008006" key="12">
    <source>
        <dbReference type="Google" id="ProtNLM"/>
    </source>
</evidence>
<evidence type="ECO:0000256" key="4">
    <source>
        <dbReference type="ARBA" id="ARBA00022729"/>
    </source>
</evidence>
<feature type="chain" id="PRO_5035282876" description="Polyhydroxybutyrate depolymerase" evidence="9">
    <location>
        <begin position="26"/>
        <end position="363"/>
    </location>
</feature>
<sequence length="363" mass="38822">MRRKMIGWFCLFLLLTGCGTATTYAASVSPVNGQALTGTPEVVSVASAESGAVTPTVSVTATPDASVTPGATGTATPPTTTSGCNSAATVATGSTTDMMVDVDPQTAKGVTTRTYRLHAPADYQLQQPLPLLLAFHGLGSNAQEIEGYSNFSQLADKEHFIVAYPQGLHDMNGNTFWDSYSPTTEGVDEIAFVNKVIDDVEQKLCVDSNRIYATGFSNGALMTGMLACRLANRIAAIATLAGNFFDNEGPCNPGRPVAILNEHGSADNVIPYDAQDQTTQLPGVQDWLQQWAKLDKCAPQAVTLPQSDTETALEWKDCDGGVTIVHYRIEGEKHVWPKDLSKDQADATIWHFLMHYTLPTSAA</sequence>
<accession>A0A8J3N2K2</accession>
<evidence type="ECO:0000256" key="6">
    <source>
        <dbReference type="ARBA" id="ARBA00023277"/>
    </source>
</evidence>
<dbReference type="Pfam" id="PF10503">
    <property type="entry name" value="Esterase_PHB"/>
    <property type="match status" value="1"/>
</dbReference>
<protein>
    <recommendedName>
        <fullName evidence="12">Polyhydroxybutyrate depolymerase</fullName>
    </recommendedName>
</protein>
<dbReference type="GO" id="GO:0045493">
    <property type="term" value="P:xylan catabolic process"/>
    <property type="evidence" value="ECO:0007669"/>
    <property type="project" value="UniProtKB-KW"/>
</dbReference>
<name>A0A8J3N2K2_9CHLR</name>
<comment type="subcellular location">
    <subcellularLocation>
        <location evidence="1">Secreted</location>
    </subcellularLocation>
</comment>